<dbReference type="InterPro" id="IPR033989">
    <property type="entry name" value="CD209-like_CTLD"/>
</dbReference>
<keyword evidence="1" id="KW-0430">Lectin</keyword>
<protein>
    <recommendedName>
        <fullName evidence="4">C-type lectin domain-containing protein</fullName>
    </recommendedName>
</protein>
<proteinExistence type="predicted"/>
<dbReference type="AlphaFoldDB" id="A0ABD1IW90"/>
<evidence type="ECO:0000313" key="5">
    <source>
        <dbReference type="EMBL" id="KAL2079238.1"/>
    </source>
</evidence>
<dbReference type="SMART" id="SM00034">
    <property type="entry name" value="CLECT"/>
    <property type="match status" value="1"/>
</dbReference>
<keyword evidence="3" id="KW-0812">Transmembrane</keyword>
<dbReference type="PANTHER" id="PTHR22803">
    <property type="entry name" value="MANNOSE, PHOSPHOLIPASE, LECTIN RECEPTOR RELATED"/>
    <property type="match status" value="1"/>
</dbReference>
<dbReference type="InterPro" id="IPR018378">
    <property type="entry name" value="C-type_lectin_CS"/>
</dbReference>
<evidence type="ECO:0000256" key="1">
    <source>
        <dbReference type="ARBA" id="ARBA00022734"/>
    </source>
</evidence>
<reference evidence="5 6" key="1">
    <citation type="submission" date="2024-09" db="EMBL/GenBank/DDBJ databases">
        <title>A chromosome-level genome assembly of Gray's grenadier anchovy, Coilia grayii.</title>
        <authorList>
            <person name="Fu Z."/>
        </authorList>
    </citation>
    <scope>NUCLEOTIDE SEQUENCE [LARGE SCALE GENOMIC DNA]</scope>
    <source>
        <strain evidence="5">G4</strain>
        <tissue evidence="5">Muscle</tissue>
    </source>
</reference>
<organism evidence="5 6">
    <name type="scientific">Coilia grayii</name>
    <name type="common">Gray's grenadier anchovy</name>
    <dbReference type="NCBI Taxonomy" id="363190"/>
    <lineage>
        <taxon>Eukaryota</taxon>
        <taxon>Metazoa</taxon>
        <taxon>Chordata</taxon>
        <taxon>Craniata</taxon>
        <taxon>Vertebrata</taxon>
        <taxon>Euteleostomi</taxon>
        <taxon>Actinopterygii</taxon>
        <taxon>Neopterygii</taxon>
        <taxon>Teleostei</taxon>
        <taxon>Clupei</taxon>
        <taxon>Clupeiformes</taxon>
        <taxon>Clupeoidei</taxon>
        <taxon>Engraulidae</taxon>
        <taxon>Coilinae</taxon>
        <taxon>Coilia</taxon>
    </lineage>
</organism>
<dbReference type="InterPro" id="IPR016187">
    <property type="entry name" value="CTDL_fold"/>
</dbReference>
<dbReference type="InterPro" id="IPR016186">
    <property type="entry name" value="C-type_lectin-like/link_sf"/>
</dbReference>
<comment type="caution">
    <text evidence="5">The sequence shown here is derived from an EMBL/GenBank/DDBJ whole genome shotgun (WGS) entry which is preliminary data.</text>
</comment>
<feature type="domain" description="C-type lectin" evidence="4">
    <location>
        <begin position="89"/>
        <end position="216"/>
    </location>
</feature>
<sequence>MAERSDITESEYTNVPPENIIKQEGEKGKTVCPRSVWLVLAAFGLLLVVDITVKVYYVLKGNSLREVEQNLIDLQKEALKNCTAGWEYFSGKCYYFSTDMKNWAESRDACVTMGGHLVIIETEKEQDFLSRQNPALKHRYWIGLTDSAKEGEWRWVDNSVLNDNRKYWWGHEPDDWKGTAARPLPEGEDCAMMDVGGVRKSWYDGFCENSYKSICESKAK</sequence>
<dbReference type="InterPro" id="IPR001304">
    <property type="entry name" value="C-type_lectin-like"/>
</dbReference>
<dbReference type="Gene3D" id="3.10.100.10">
    <property type="entry name" value="Mannose-Binding Protein A, subunit A"/>
    <property type="match status" value="1"/>
</dbReference>
<dbReference type="EMBL" id="JBHFQA010000022">
    <property type="protein sequence ID" value="KAL2079238.1"/>
    <property type="molecule type" value="Genomic_DNA"/>
</dbReference>
<keyword evidence="3" id="KW-1133">Transmembrane helix</keyword>
<dbReference type="InterPro" id="IPR050111">
    <property type="entry name" value="C-type_lectin/snaclec_domain"/>
</dbReference>
<keyword evidence="6" id="KW-1185">Reference proteome</keyword>
<evidence type="ECO:0000256" key="2">
    <source>
        <dbReference type="ARBA" id="ARBA00023157"/>
    </source>
</evidence>
<feature type="transmembrane region" description="Helical" evidence="3">
    <location>
        <begin position="36"/>
        <end position="59"/>
    </location>
</feature>
<dbReference type="PROSITE" id="PS50041">
    <property type="entry name" value="C_TYPE_LECTIN_2"/>
    <property type="match status" value="1"/>
</dbReference>
<gene>
    <name evidence="5" type="ORF">ACEWY4_024982</name>
</gene>
<keyword evidence="3" id="KW-0472">Membrane</keyword>
<keyword evidence="2" id="KW-1015">Disulfide bond</keyword>
<evidence type="ECO:0000313" key="6">
    <source>
        <dbReference type="Proteomes" id="UP001591681"/>
    </source>
</evidence>
<dbReference type="Pfam" id="PF00059">
    <property type="entry name" value="Lectin_C"/>
    <property type="match status" value="1"/>
</dbReference>
<dbReference type="GO" id="GO:0030246">
    <property type="term" value="F:carbohydrate binding"/>
    <property type="evidence" value="ECO:0007669"/>
    <property type="project" value="UniProtKB-KW"/>
</dbReference>
<dbReference type="CDD" id="cd03590">
    <property type="entry name" value="CLECT_DC-SIGN_like"/>
    <property type="match status" value="1"/>
</dbReference>
<dbReference type="PROSITE" id="PS00615">
    <property type="entry name" value="C_TYPE_LECTIN_1"/>
    <property type="match status" value="1"/>
</dbReference>
<name>A0ABD1IW90_9TELE</name>
<evidence type="ECO:0000256" key="3">
    <source>
        <dbReference type="SAM" id="Phobius"/>
    </source>
</evidence>
<dbReference type="SUPFAM" id="SSF56436">
    <property type="entry name" value="C-type lectin-like"/>
    <property type="match status" value="1"/>
</dbReference>
<dbReference type="Proteomes" id="UP001591681">
    <property type="component" value="Unassembled WGS sequence"/>
</dbReference>
<evidence type="ECO:0000259" key="4">
    <source>
        <dbReference type="PROSITE" id="PS50041"/>
    </source>
</evidence>
<accession>A0ABD1IW90</accession>